<dbReference type="EMBL" id="QJJK01000001">
    <property type="protein sequence ID" value="PXW64591.1"/>
    <property type="molecule type" value="Genomic_DNA"/>
</dbReference>
<evidence type="ECO:0000313" key="3">
    <source>
        <dbReference type="Proteomes" id="UP000248021"/>
    </source>
</evidence>
<evidence type="ECO:0000313" key="2">
    <source>
        <dbReference type="EMBL" id="PXW64591.1"/>
    </source>
</evidence>
<evidence type="ECO:0000259" key="1">
    <source>
        <dbReference type="Pfam" id="PF22302"/>
    </source>
</evidence>
<dbReference type="AlphaFoldDB" id="A0A2V3UH47"/>
<dbReference type="OrthoDB" id="7276171at2"/>
<name>A0A2V3UH47_9HYPH</name>
<accession>A0A2V3UH47</accession>
<sequence>MVIADRTLRLRHPDGELAIPIRIFAPERDATSWMCRYEIDWPEGRQNGRAGGADSVQALVLALQMIGADIYTSSYHQSGRLTTEVPGGGYGFPVPAGIRDLLQGDDAKFF</sequence>
<gene>
    <name evidence="2" type="ORF">C7450_101349</name>
</gene>
<proteinExistence type="predicted"/>
<comment type="caution">
    <text evidence="2">The sequence shown here is derived from an EMBL/GenBank/DDBJ whole genome shotgun (WGS) entry which is preliminary data.</text>
</comment>
<organism evidence="2 3">
    <name type="scientific">Chelatococcus asaccharovorans</name>
    <dbReference type="NCBI Taxonomy" id="28210"/>
    <lineage>
        <taxon>Bacteria</taxon>
        <taxon>Pseudomonadati</taxon>
        <taxon>Pseudomonadota</taxon>
        <taxon>Alphaproteobacteria</taxon>
        <taxon>Hyphomicrobiales</taxon>
        <taxon>Chelatococcaceae</taxon>
        <taxon>Chelatococcus</taxon>
    </lineage>
</organism>
<keyword evidence="3" id="KW-1185">Reference proteome</keyword>
<dbReference type="InterPro" id="IPR054241">
    <property type="entry name" value="DUF6968"/>
</dbReference>
<dbReference type="RefSeq" id="WP_110372653.1">
    <property type="nucleotide sequence ID" value="NZ_JAHBRY010000001.1"/>
</dbReference>
<reference evidence="2 3" key="1">
    <citation type="submission" date="2018-05" db="EMBL/GenBank/DDBJ databases">
        <title>Genomic Encyclopedia of Type Strains, Phase IV (KMG-IV): sequencing the most valuable type-strain genomes for metagenomic binning, comparative biology and taxonomic classification.</title>
        <authorList>
            <person name="Goeker M."/>
        </authorList>
    </citation>
    <scope>NUCLEOTIDE SEQUENCE [LARGE SCALE GENOMIC DNA]</scope>
    <source>
        <strain evidence="2 3">DSM 6462</strain>
    </source>
</reference>
<protein>
    <recommendedName>
        <fullName evidence="1">DUF6968 domain-containing protein</fullName>
    </recommendedName>
</protein>
<dbReference type="Pfam" id="PF22302">
    <property type="entry name" value="DUF6968"/>
    <property type="match status" value="1"/>
</dbReference>
<dbReference type="Proteomes" id="UP000248021">
    <property type="component" value="Unassembled WGS sequence"/>
</dbReference>
<feature type="domain" description="DUF6968" evidence="1">
    <location>
        <begin position="4"/>
        <end position="94"/>
    </location>
</feature>